<dbReference type="InterPro" id="IPR036291">
    <property type="entry name" value="NAD(P)-bd_dom_sf"/>
</dbReference>
<evidence type="ECO:0000313" key="4">
    <source>
        <dbReference type="Proteomes" id="UP000030960"/>
    </source>
</evidence>
<proteinExistence type="predicted"/>
<dbReference type="PANTHER" id="PTHR43593:SF1">
    <property type="entry name" value="INOSITOL 2-DEHYDROGENASE"/>
    <property type="match status" value="1"/>
</dbReference>
<dbReference type="Pfam" id="PF02894">
    <property type="entry name" value="GFO_IDH_MocA_C"/>
    <property type="match status" value="1"/>
</dbReference>
<protein>
    <submittedName>
        <fullName evidence="3">Putative oxidoreductase</fullName>
    </submittedName>
</protein>
<dbReference type="EMBL" id="JSUQ01000002">
    <property type="protein sequence ID" value="KHQ54813.1"/>
    <property type="molecule type" value="Genomic_DNA"/>
</dbReference>
<comment type="caution">
    <text evidence="3">The sequence shown here is derived from an EMBL/GenBank/DDBJ whole genome shotgun (WGS) entry which is preliminary data.</text>
</comment>
<dbReference type="GO" id="GO:0000166">
    <property type="term" value="F:nucleotide binding"/>
    <property type="evidence" value="ECO:0007669"/>
    <property type="project" value="InterPro"/>
</dbReference>
<dbReference type="Gene3D" id="3.30.360.10">
    <property type="entry name" value="Dihydrodipicolinate Reductase, domain 2"/>
    <property type="match status" value="1"/>
</dbReference>
<dbReference type="InterPro" id="IPR050424">
    <property type="entry name" value="Gfo-Idh-MocA_inositol_DH"/>
</dbReference>
<feature type="domain" description="Gfo/Idh/MocA-like oxidoreductase C-terminal" evidence="2">
    <location>
        <begin position="144"/>
        <end position="360"/>
    </location>
</feature>
<keyword evidence="4" id="KW-1185">Reference proteome</keyword>
<feature type="domain" description="Gfo/Idh/MocA-like oxidoreductase N-terminal" evidence="1">
    <location>
        <begin position="4"/>
        <end position="123"/>
    </location>
</feature>
<dbReference type="SUPFAM" id="SSF55347">
    <property type="entry name" value="Glyceraldehyde-3-phosphate dehydrogenase-like, C-terminal domain"/>
    <property type="match status" value="1"/>
</dbReference>
<sequence>MSVVRYGVIGCGMMGREHIQNINLLPQGRVIAVFDPVTDLAQSAAELAGGAQVCTTLEDLLAVEGLDALVVVSPNDCHVPQLRQIAATRPLPVLCEKPLYTTPEDEVFLAELARSYPAPVWVAMEYRYMPPVALLRQEVAEVTGGISMLSIREHRFPFLPKVGAWNRFNARSGGTLVEKCCHFFDLMRLILRDEPVRVMASAGQAVNHKDETYDGRAPDIWDNGYVVLDFAGGARAMLELCMFAEGSRYQEEICALGPSGKIEALVPGPGRFWPAHLGEAPVPQVIVSPRVPKGPRVIEVPVEAELLAAGDHNGSTFYQHEGFNAVVRGEGAPEVTLADGMAAVRIGLAAQESARTGQAVLL</sequence>
<accession>A0A0B3S752</accession>
<dbReference type="PANTHER" id="PTHR43593">
    <property type="match status" value="1"/>
</dbReference>
<dbReference type="RefSeq" id="WP_043137239.1">
    <property type="nucleotide sequence ID" value="NZ_JSUQ01000002.1"/>
</dbReference>
<dbReference type="InterPro" id="IPR004104">
    <property type="entry name" value="Gfo/Idh/MocA-like_OxRdtase_C"/>
</dbReference>
<dbReference type="AlphaFoldDB" id="A0A0B3S752"/>
<dbReference type="Pfam" id="PF01408">
    <property type="entry name" value="GFO_IDH_MocA"/>
    <property type="match status" value="1"/>
</dbReference>
<gene>
    <name evidence="3" type="ORF">OA50_00648</name>
</gene>
<dbReference type="OrthoDB" id="9815825at2"/>
<organism evidence="3 4">
    <name type="scientific">Mameliella alba</name>
    <dbReference type="NCBI Taxonomy" id="561184"/>
    <lineage>
        <taxon>Bacteria</taxon>
        <taxon>Pseudomonadati</taxon>
        <taxon>Pseudomonadota</taxon>
        <taxon>Alphaproteobacteria</taxon>
        <taxon>Rhodobacterales</taxon>
        <taxon>Roseobacteraceae</taxon>
        <taxon>Mameliella</taxon>
    </lineage>
</organism>
<evidence type="ECO:0000313" key="3">
    <source>
        <dbReference type="EMBL" id="KHQ54813.1"/>
    </source>
</evidence>
<dbReference type="STRING" id="561184.SAMN05216376_107101"/>
<dbReference type="Proteomes" id="UP000030960">
    <property type="component" value="Unassembled WGS sequence"/>
</dbReference>
<dbReference type="InterPro" id="IPR000683">
    <property type="entry name" value="Gfo/Idh/MocA-like_OxRdtase_N"/>
</dbReference>
<name>A0A0B3S752_9RHOB</name>
<dbReference type="SUPFAM" id="SSF51735">
    <property type="entry name" value="NAD(P)-binding Rossmann-fold domains"/>
    <property type="match status" value="1"/>
</dbReference>
<evidence type="ECO:0000259" key="1">
    <source>
        <dbReference type="Pfam" id="PF01408"/>
    </source>
</evidence>
<reference evidence="3 4" key="1">
    <citation type="submission" date="2014-10" db="EMBL/GenBank/DDBJ databases">
        <title>Genome sequence of Ponticoccus sp. strain UMTAT08 isolated from clonal culture of toxic dinoflagellate Alexandrium tamiyavanichii.</title>
        <authorList>
            <person name="Gan H.Y."/>
            <person name="Muhd D.-D."/>
            <person name="Mohd Noor M.E."/>
            <person name="Yeong Y.S."/>
            <person name="Usup G."/>
        </authorList>
    </citation>
    <scope>NUCLEOTIDE SEQUENCE [LARGE SCALE GENOMIC DNA]</scope>
    <source>
        <strain evidence="3 4">UMTAT08</strain>
    </source>
</reference>
<dbReference type="Gene3D" id="3.40.50.720">
    <property type="entry name" value="NAD(P)-binding Rossmann-like Domain"/>
    <property type="match status" value="1"/>
</dbReference>
<dbReference type="PATRIC" id="fig|1515334.3.peg.656"/>
<evidence type="ECO:0000259" key="2">
    <source>
        <dbReference type="Pfam" id="PF02894"/>
    </source>
</evidence>